<sequence>MQIPKNLNVRTEAVGMPTGDIGSIFVSLLPPSLKPNTRGDVSEVLVRKGRRERGKKDKYNS</sequence>
<gene>
    <name evidence="2" type="ORF">AYBTSS11_LOCUS15728</name>
</gene>
<protein>
    <submittedName>
        <fullName evidence="2">Uncharacterized protein</fullName>
    </submittedName>
</protein>
<dbReference type="AlphaFoldDB" id="A0AA86VHC0"/>
<dbReference type="EMBL" id="OY731401">
    <property type="protein sequence ID" value="CAJ1953231.1"/>
    <property type="molecule type" value="Genomic_DNA"/>
</dbReference>
<reference evidence="2" key="1">
    <citation type="submission" date="2023-10" db="EMBL/GenBank/DDBJ databases">
        <authorList>
            <person name="Domelevo Entfellner J.-B."/>
        </authorList>
    </citation>
    <scope>NUCLEOTIDE SEQUENCE</scope>
</reference>
<dbReference type="Gramene" id="rna-AYBTSS11_LOCUS15728">
    <property type="protein sequence ID" value="CAJ1953231.1"/>
    <property type="gene ID" value="gene-AYBTSS11_LOCUS15728"/>
</dbReference>
<keyword evidence="3" id="KW-1185">Reference proteome</keyword>
<feature type="region of interest" description="Disordered" evidence="1">
    <location>
        <begin position="36"/>
        <end position="61"/>
    </location>
</feature>
<dbReference type="Proteomes" id="UP001189624">
    <property type="component" value="Chromosome 4"/>
</dbReference>
<name>A0AA86VHC0_9FABA</name>
<evidence type="ECO:0000313" key="3">
    <source>
        <dbReference type="Proteomes" id="UP001189624"/>
    </source>
</evidence>
<organism evidence="2 3">
    <name type="scientific">Sphenostylis stenocarpa</name>
    <dbReference type="NCBI Taxonomy" id="92480"/>
    <lineage>
        <taxon>Eukaryota</taxon>
        <taxon>Viridiplantae</taxon>
        <taxon>Streptophyta</taxon>
        <taxon>Embryophyta</taxon>
        <taxon>Tracheophyta</taxon>
        <taxon>Spermatophyta</taxon>
        <taxon>Magnoliopsida</taxon>
        <taxon>eudicotyledons</taxon>
        <taxon>Gunneridae</taxon>
        <taxon>Pentapetalae</taxon>
        <taxon>rosids</taxon>
        <taxon>fabids</taxon>
        <taxon>Fabales</taxon>
        <taxon>Fabaceae</taxon>
        <taxon>Papilionoideae</taxon>
        <taxon>50 kb inversion clade</taxon>
        <taxon>NPAAA clade</taxon>
        <taxon>indigoferoid/millettioid clade</taxon>
        <taxon>Phaseoleae</taxon>
        <taxon>Sphenostylis</taxon>
    </lineage>
</organism>
<evidence type="ECO:0000313" key="2">
    <source>
        <dbReference type="EMBL" id="CAJ1953231.1"/>
    </source>
</evidence>
<proteinExistence type="predicted"/>
<accession>A0AA86VHC0</accession>
<evidence type="ECO:0000256" key="1">
    <source>
        <dbReference type="SAM" id="MobiDB-lite"/>
    </source>
</evidence>